<dbReference type="InterPro" id="IPR013783">
    <property type="entry name" value="Ig-like_fold"/>
</dbReference>
<dbReference type="InterPro" id="IPR036116">
    <property type="entry name" value="FN3_sf"/>
</dbReference>
<dbReference type="OrthoDB" id="357607at2"/>
<dbReference type="CDD" id="cd00063">
    <property type="entry name" value="FN3"/>
    <property type="match status" value="1"/>
</dbReference>
<organism evidence="3 4">
    <name type="scientific">Treponema brennaborense (strain DSM 12168 / CIP 105900 / DD5/3)</name>
    <dbReference type="NCBI Taxonomy" id="906968"/>
    <lineage>
        <taxon>Bacteria</taxon>
        <taxon>Pseudomonadati</taxon>
        <taxon>Spirochaetota</taxon>
        <taxon>Spirochaetia</taxon>
        <taxon>Spirochaetales</taxon>
        <taxon>Treponemataceae</taxon>
        <taxon>Treponema</taxon>
    </lineage>
</organism>
<reference evidence="4" key="1">
    <citation type="submission" date="2011-04" db="EMBL/GenBank/DDBJ databases">
        <title>The complete genome of Treponema brennaborense DSM 12168.</title>
        <authorList>
            <person name="Lucas S."/>
            <person name="Han J."/>
            <person name="Lapidus A."/>
            <person name="Bruce D."/>
            <person name="Goodwin L."/>
            <person name="Pitluck S."/>
            <person name="Peters L."/>
            <person name="Kyrpides N."/>
            <person name="Mavromatis K."/>
            <person name="Ivanova N."/>
            <person name="Mikhailova N."/>
            <person name="Pagani I."/>
            <person name="Teshima H."/>
            <person name="Detter J.C."/>
            <person name="Tapia R."/>
            <person name="Han C."/>
            <person name="Land M."/>
            <person name="Hauser L."/>
            <person name="Markowitz V."/>
            <person name="Cheng J.-F."/>
            <person name="Hugenholtz P."/>
            <person name="Woyke T."/>
            <person name="Wu D."/>
            <person name="Gronow S."/>
            <person name="Wellnitz S."/>
            <person name="Brambilla E."/>
            <person name="Klenk H.-P."/>
            <person name="Eisen J.A."/>
        </authorList>
    </citation>
    <scope>NUCLEOTIDE SEQUENCE [LARGE SCALE GENOMIC DNA]</scope>
    <source>
        <strain evidence="4">DSM 12168 / CIP 105900 / DD5/3</strain>
    </source>
</reference>
<proteinExistence type="predicted"/>
<gene>
    <name evidence="3" type="ordered locus">Trebr_1409</name>
</gene>
<sequence>MKRFLYLISLLFLCVSCENQLLPIPNVQNGQNQSQTGNEATAWAAPQELSATHGQKQEITLSWHAVKKAVRYYVYRAATPYDTFKQIGETSDAKTTYTLKVPAGTDAYYKVTAVDAAGKESPFSLAVRGTSLAQPVISDIQGSSGAEDSAITVYWYMGNVDAYQSRVRYTVICSDARNTEIARIPVDGSVTATTQASFTGLTPNTSYAYRVEAYLVTAQDKIETSEAVDAATARRLRPNPPESLSAAEGTAKDNVKLTFTLPDFVDVAVSSGVYEQHALYFKIYRRAKAADGQQPAAYTPICAYFGKDADATGKVNFGSSTYEPGATVTYTDTAELTRGVRYEYKVQAFADDTTREITSDLSSAETSGWMLSAASFKTDSFRQTVGTNSEGNPAYVAAEVGFKFSWDALGKDSDYQFIIEEIKYKLEGDNGGAADTEGTVQPAAVHKSVADVNEYRRSFDLAGNGAAAVRGYYKYKLYIVPAGVTDTAQAVDSVAAVGQILVTDDTAKPKINVFSVTSGYKDKFEISWEYDASLKYELRYRNENAPEAAETVITEDELASAIPETVKTGDTVTYTDPAASGDKRTYTLYAKSSVTENTDPITAETLRTPAPLPAGYAYDSVTVKWPKIAAEKFSLSCAYADNPYNKDLNALKAELEAANLNADDGYYSYTFSKPDGYDDARVSGRPITVSVSAVSSVVKKTITLQPDETYTESQTVVTSDTTTAQLSSATMGPALVSPKATQSVGTDAITVTWKKVSGAAAYAVVRTYYETPENGIAGTPKSVQTYTVTGTDSTPTVSLSGGLDENITAAVTVKQNADGSYTLNDTAIQTVTDQNSGWQTAQSRLPWGSPYDYAIIPLVSADDMSSLEYDSAEPERIVVGGVTLTHASDPSVRVRGSTLGYGWNVQASKGWQTAALSGEATSAENTSVLVTWTNPTLSAGISPIYRIYRRIEKTDTWETISDNCKVMSYEDTTAVPGIVYEYAVGLITAVSSKPIEDTAYIAFSDKITDTTYTAEKRAAGFILPIPKIGSASRTDLGVGNERIEWTAAENGSVYNRMLSGYVIEVLNHNLSSDWQKIKELKFDESGFTAQNTYSVTVDNTGGLLKVLRDYKHYFRIRAFTQNADGKRTYSPQPTYTWADGAENEYVKWGARQITAEEFTKATLIGMSTGMYKARGTSGSNSDGSSIPGLSSKSSFNWGPSDYTITLDYTNYDAKHLPKSGTAEVAAVNISGTLKARGGLLYKYQTHYWTDSPMTVIYNGMSGTIQFNGENSKDSSNVSRSSGTVTVVWNNETVTYDMGNAPGFTLPFAVPGGYLNDTEEWK</sequence>
<dbReference type="Gene3D" id="2.60.40.10">
    <property type="entry name" value="Immunoglobulins"/>
    <property type="match status" value="4"/>
</dbReference>
<feature type="chain" id="PRO_5003317840" description="Fibronectin type-III domain-containing protein" evidence="1">
    <location>
        <begin position="22"/>
        <end position="1321"/>
    </location>
</feature>
<dbReference type="PROSITE" id="PS50853">
    <property type="entry name" value="FN3"/>
    <property type="match status" value="2"/>
</dbReference>
<dbReference type="SMART" id="SM00060">
    <property type="entry name" value="FN3"/>
    <property type="match status" value="5"/>
</dbReference>
<keyword evidence="4" id="KW-1185">Reference proteome</keyword>
<dbReference type="EMBL" id="CP002696">
    <property type="protein sequence ID" value="AEE16833.1"/>
    <property type="molecule type" value="Genomic_DNA"/>
</dbReference>
<dbReference type="KEGG" id="tbe:Trebr_1409"/>
<dbReference type="eggNOG" id="COG4733">
    <property type="taxonomic scope" value="Bacteria"/>
</dbReference>
<evidence type="ECO:0000259" key="2">
    <source>
        <dbReference type="PROSITE" id="PS50853"/>
    </source>
</evidence>
<feature type="domain" description="Fibronectin type-III" evidence="2">
    <location>
        <begin position="45"/>
        <end position="135"/>
    </location>
</feature>
<accession>F4LN68</accession>
<name>F4LN68_TREBD</name>
<feature type="domain" description="Fibronectin type-III" evidence="2">
    <location>
        <begin position="136"/>
        <end position="239"/>
    </location>
</feature>
<evidence type="ECO:0000313" key="3">
    <source>
        <dbReference type="EMBL" id="AEE16833.1"/>
    </source>
</evidence>
<evidence type="ECO:0000313" key="4">
    <source>
        <dbReference type="Proteomes" id="UP000006546"/>
    </source>
</evidence>
<evidence type="ECO:0000256" key="1">
    <source>
        <dbReference type="SAM" id="SignalP"/>
    </source>
</evidence>
<dbReference type="SUPFAM" id="SSF49265">
    <property type="entry name" value="Fibronectin type III"/>
    <property type="match status" value="2"/>
</dbReference>
<dbReference type="HOGENOM" id="CLU_259840_0_0_12"/>
<dbReference type="Proteomes" id="UP000006546">
    <property type="component" value="Chromosome"/>
</dbReference>
<dbReference type="InterPro" id="IPR003961">
    <property type="entry name" value="FN3_dom"/>
</dbReference>
<dbReference type="RefSeq" id="WP_013758538.1">
    <property type="nucleotide sequence ID" value="NC_015500.1"/>
</dbReference>
<protein>
    <recommendedName>
        <fullName evidence="2">Fibronectin type-III domain-containing protein</fullName>
    </recommendedName>
</protein>
<keyword evidence="1" id="KW-0732">Signal</keyword>
<feature type="signal peptide" evidence="1">
    <location>
        <begin position="1"/>
        <end position="21"/>
    </location>
</feature>
<dbReference type="STRING" id="906968.Trebr_1409"/>